<gene>
    <name evidence="4" type="ORF">ACFP1L_04860</name>
</gene>
<sequence>MSLGQQLKQHRLARHLSQTQLAAELHLSRQSISKWENGTALPSFANVVAISDLFGLTLDELIKEDHTLMAHLEKSSTITPVTKILFASISIGIIGLISLGQAHISMTTAENWLIPITLIGLIGLICSINWHTFNQALNKWAITWGIIWLSALAIPAIYDVIQGFQAGLTSYNH</sequence>
<dbReference type="InterPro" id="IPR001387">
    <property type="entry name" value="Cro/C1-type_HTH"/>
</dbReference>
<name>A0ABW1SJ01_9LACO</name>
<keyword evidence="1" id="KW-0238">DNA-binding</keyword>
<dbReference type="CDD" id="cd00093">
    <property type="entry name" value="HTH_XRE"/>
    <property type="match status" value="1"/>
</dbReference>
<dbReference type="PROSITE" id="PS50943">
    <property type="entry name" value="HTH_CROC1"/>
    <property type="match status" value="1"/>
</dbReference>
<dbReference type="PANTHER" id="PTHR46558:SF15">
    <property type="entry name" value="HELIX-TURN-HELIX DOMAIN PROTEIN"/>
    <property type="match status" value="1"/>
</dbReference>
<feature type="transmembrane region" description="Helical" evidence="2">
    <location>
        <begin position="142"/>
        <end position="161"/>
    </location>
</feature>
<organism evidence="4 5">
    <name type="scientific">Lactiplantibacillus nangangensis</name>
    <dbReference type="NCBI Taxonomy" id="2559917"/>
    <lineage>
        <taxon>Bacteria</taxon>
        <taxon>Bacillati</taxon>
        <taxon>Bacillota</taxon>
        <taxon>Bacilli</taxon>
        <taxon>Lactobacillales</taxon>
        <taxon>Lactobacillaceae</taxon>
        <taxon>Lactiplantibacillus</taxon>
    </lineage>
</organism>
<evidence type="ECO:0000259" key="3">
    <source>
        <dbReference type="PROSITE" id="PS50943"/>
    </source>
</evidence>
<dbReference type="Proteomes" id="UP001596171">
    <property type="component" value="Unassembled WGS sequence"/>
</dbReference>
<evidence type="ECO:0000313" key="5">
    <source>
        <dbReference type="Proteomes" id="UP001596171"/>
    </source>
</evidence>
<keyword evidence="2" id="KW-0812">Transmembrane</keyword>
<dbReference type="InterPro" id="IPR010982">
    <property type="entry name" value="Lambda_DNA-bd_dom_sf"/>
</dbReference>
<evidence type="ECO:0000256" key="1">
    <source>
        <dbReference type="ARBA" id="ARBA00023125"/>
    </source>
</evidence>
<evidence type="ECO:0000313" key="4">
    <source>
        <dbReference type="EMBL" id="MFC6201231.1"/>
    </source>
</evidence>
<dbReference type="Gene3D" id="1.10.260.40">
    <property type="entry name" value="lambda repressor-like DNA-binding domains"/>
    <property type="match status" value="1"/>
</dbReference>
<dbReference type="PANTHER" id="PTHR46558">
    <property type="entry name" value="TRACRIPTIONAL REGULATORY PROTEIN-RELATED-RELATED"/>
    <property type="match status" value="1"/>
</dbReference>
<dbReference type="EMBL" id="JBHSSE010000010">
    <property type="protein sequence ID" value="MFC6201231.1"/>
    <property type="molecule type" value="Genomic_DNA"/>
</dbReference>
<keyword evidence="2" id="KW-1133">Transmembrane helix</keyword>
<accession>A0ABW1SJ01</accession>
<protein>
    <submittedName>
        <fullName evidence="4">Helix-turn-helix domain-containing protein</fullName>
    </submittedName>
</protein>
<feature type="transmembrane region" description="Helical" evidence="2">
    <location>
        <begin position="112"/>
        <end position="130"/>
    </location>
</feature>
<dbReference type="Pfam" id="PF01381">
    <property type="entry name" value="HTH_3"/>
    <property type="match status" value="1"/>
</dbReference>
<evidence type="ECO:0000256" key="2">
    <source>
        <dbReference type="SAM" id="Phobius"/>
    </source>
</evidence>
<feature type="transmembrane region" description="Helical" evidence="2">
    <location>
        <begin position="84"/>
        <end position="106"/>
    </location>
</feature>
<dbReference type="SMART" id="SM00530">
    <property type="entry name" value="HTH_XRE"/>
    <property type="match status" value="1"/>
</dbReference>
<reference evidence="5" key="1">
    <citation type="journal article" date="2019" name="Int. J. Syst. Evol. Microbiol.">
        <title>The Global Catalogue of Microorganisms (GCM) 10K type strain sequencing project: providing services to taxonomists for standard genome sequencing and annotation.</title>
        <authorList>
            <consortium name="The Broad Institute Genomics Platform"/>
            <consortium name="The Broad Institute Genome Sequencing Center for Infectious Disease"/>
            <person name="Wu L."/>
            <person name="Ma J."/>
        </authorList>
    </citation>
    <scope>NUCLEOTIDE SEQUENCE [LARGE SCALE GENOMIC DNA]</scope>
    <source>
        <strain evidence="5">CCM 8930</strain>
    </source>
</reference>
<proteinExistence type="predicted"/>
<keyword evidence="2" id="KW-0472">Membrane</keyword>
<keyword evidence="5" id="KW-1185">Reference proteome</keyword>
<feature type="domain" description="HTH cro/C1-type" evidence="3">
    <location>
        <begin position="7"/>
        <end position="61"/>
    </location>
</feature>
<comment type="caution">
    <text evidence="4">The sequence shown here is derived from an EMBL/GenBank/DDBJ whole genome shotgun (WGS) entry which is preliminary data.</text>
</comment>
<dbReference type="RefSeq" id="WP_137617190.1">
    <property type="nucleotide sequence ID" value="NZ_BJDI01000018.1"/>
</dbReference>
<dbReference type="SUPFAM" id="SSF47413">
    <property type="entry name" value="lambda repressor-like DNA-binding domains"/>
    <property type="match status" value="1"/>
</dbReference>